<evidence type="ECO:0000313" key="2">
    <source>
        <dbReference type="Proteomes" id="UP001054945"/>
    </source>
</evidence>
<dbReference type="Proteomes" id="UP001054945">
    <property type="component" value="Unassembled WGS sequence"/>
</dbReference>
<keyword evidence="2" id="KW-1185">Reference proteome</keyword>
<dbReference type="EMBL" id="BPLR01017952">
    <property type="protein sequence ID" value="GIY95726.1"/>
    <property type="molecule type" value="Genomic_DNA"/>
</dbReference>
<comment type="caution">
    <text evidence="1">The sequence shown here is derived from an EMBL/GenBank/DDBJ whole genome shotgun (WGS) entry which is preliminary data.</text>
</comment>
<organism evidence="1 2">
    <name type="scientific">Caerostris extrusa</name>
    <name type="common">Bark spider</name>
    <name type="synonym">Caerostris bankana</name>
    <dbReference type="NCBI Taxonomy" id="172846"/>
    <lineage>
        <taxon>Eukaryota</taxon>
        <taxon>Metazoa</taxon>
        <taxon>Ecdysozoa</taxon>
        <taxon>Arthropoda</taxon>
        <taxon>Chelicerata</taxon>
        <taxon>Arachnida</taxon>
        <taxon>Araneae</taxon>
        <taxon>Araneomorphae</taxon>
        <taxon>Entelegynae</taxon>
        <taxon>Araneoidea</taxon>
        <taxon>Araneidae</taxon>
        <taxon>Caerostris</taxon>
    </lineage>
</organism>
<name>A0AAV4XL63_CAEEX</name>
<sequence>MQIFKSILFYSGSQTTREADQIFCSASPFENSRLGELGDGKPFTFLAKVVLAQTPVKSNSKKPSPSFLVGPSISLGNESSDRHADFKRNLFYSGSQTTSEADQIFRSASPFENSRLGELGDGKPFTFLAKVVLAQTPIKSNSKKNPYH</sequence>
<accession>A0AAV4XL63</accession>
<protein>
    <submittedName>
        <fullName evidence="1">Uncharacterized protein</fullName>
    </submittedName>
</protein>
<evidence type="ECO:0000313" key="1">
    <source>
        <dbReference type="EMBL" id="GIY95726.1"/>
    </source>
</evidence>
<reference evidence="1 2" key="1">
    <citation type="submission" date="2021-06" db="EMBL/GenBank/DDBJ databases">
        <title>Caerostris extrusa draft genome.</title>
        <authorList>
            <person name="Kono N."/>
            <person name="Arakawa K."/>
        </authorList>
    </citation>
    <scope>NUCLEOTIDE SEQUENCE [LARGE SCALE GENOMIC DNA]</scope>
</reference>
<dbReference type="AlphaFoldDB" id="A0AAV4XL63"/>
<proteinExistence type="predicted"/>
<gene>
    <name evidence="1" type="ORF">CEXT_491001</name>
</gene>